<keyword evidence="2" id="KW-0808">Transferase</keyword>
<dbReference type="Proteomes" id="UP001589785">
    <property type="component" value="Unassembled WGS sequence"/>
</dbReference>
<organism evidence="4 5">
    <name type="scientific">Geobacillus jurassicus</name>
    <dbReference type="NCBI Taxonomy" id="235932"/>
    <lineage>
        <taxon>Bacteria</taxon>
        <taxon>Bacillati</taxon>
        <taxon>Bacillota</taxon>
        <taxon>Bacilli</taxon>
        <taxon>Bacillales</taxon>
        <taxon>Anoxybacillaceae</taxon>
        <taxon>Geobacillus</taxon>
    </lineage>
</organism>
<keyword evidence="1 4" id="KW-0328">Glycosyltransferase</keyword>
<dbReference type="SUPFAM" id="SSF53271">
    <property type="entry name" value="PRTase-like"/>
    <property type="match status" value="1"/>
</dbReference>
<feature type="domain" description="Phosphoribosyltransferase" evidence="3">
    <location>
        <begin position="11"/>
        <end position="151"/>
    </location>
</feature>
<name>A0ABV6GPX1_9BACL</name>
<gene>
    <name evidence="4" type="ORF">ACFFHQ_03365</name>
</gene>
<evidence type="ECO:0000256" key="1">
    <source>
        <dbReference type="ARBA" id="ARBA00022676"/>
    </source>
</evidence>
<comment type="caution">
    <text evidence="4">The sequence shown here is derived from an EMBL/GenBank/DDBJ whole genome shotgun (WGS) entry which is preliminary data.</text>
</comment>
<dbReference type="Gene3D" id="3.40.50.2020">
    <property type="match status" value="1"/>
</dbReference>
<dbReference type="CDD" id="cd06223">
    <property type="entry name" value="PRTases_typeI"/>
    <property type="match status" value="1"/>
</dbReference>
<sequence>MRYLELSIKDTEEASKQLAQKISQDFKPDVVVFIAKGSYIIGDVISKYFEVPLIEIHAVREGNKLKNLVSPVLKLIPKSVKNYLRKKELQSGVHNKNSERRVYLEKGKDKLQDAENILVVDDSVDTGHTAKQVCEYIIRNFGEKTMRFASLNVFAESERIFRVHYSLYKNCIMIGPWSKDSEYYCEFIMRYEQWKKS</sequence>
<evidence type="ECO:0000313" key="5">
    <source>
        <dbReference type="Proteomes" id="UP001589785"/>
    </source>
</evidence>
<evidence type="ECO:0000259" key="3">
    <source>
        <dbReference type="Pfam" id="PF00156"/>
    </source>
</evidence>
<accession>A0ABV6GPX1</accession>
<dbReference type="GO" id="GO:0016757">
    <property type="term" value="F:glycosyltransferase activity"/>
    <property type="evidence" value="ECO:0007669"/>
    <property type="project" value="UniProtKB-KW"/>
</dbReference>
<dbReference type="InterPro" id="IPR029057">
    <property type="entry name" value="PRTase-like"/>
</dbReference>
<protein>
    <submittedName>
        <fullName evidence="4">Phosphoribosyltransferase</fullName>
    </submittedName>
</protein>
<dbReference type="RefSeq" id="WP_083510044.1">
    <property type="nucleotide sequence ID" value="NZ_JBHLVN010000012.1"/>
</dbReference>
<dbReference type="EMBL" id="JBHLVN010000012">
    <property type="protein sequence ID" value="MFC0296528.1"/>
    <property type="molecule type" value="Genomic_DNA"/>
</dbReference>
<dbReference type="PANTHER" id="PTHR43363">
    <property type="entry name" value="HYPOXANTHINE PHOSPHORIBOSYLTRANSFERASE"/>
    <property type="match status" value="1"/>
</dbReference>
<dbReference type="InterPro" id="IPR000836">
    <property type="entry name" value="PRTase_dom"/>
</dbReference>
<evidence type="ECO:0000313" key="4">
    <source>
        <dbReference type="EMBL" id="MFC0296528.1"/>
    </source>
</evidence>
<evidence type="ECO:0000256" key="2">
    <source>
        <dbReference type="ARBA" id="ARBA00022679"/>
    </source>
</evidence>
<proteinExistence type="predicted"/>
<dbReference type="PANTHER" id="PTHR43363:SF1">
    <property type="entry name" value="HYPOXANTHINE-GUANINE PHOSPHORIBOSYLTRANSFERASE"/>
    <property type="match status" value="1"/>
</dbReference>
<keyword evidence="5" id="KW-1185">Reference proteome</keyword>
<dbReference type="Pfam" id="PF00156">
    <property type="entry name" value="Pribosyltran"/>
    <property type="match status" value="1"/>
</dbReference>
<reference evidence="4 5" key="1">
    <citation type="submission" date="2024-09" db="EMBL/GenBank/DDBJ databases">
        <authorList>
            <person name="Sun Q."/>
            <person name="Mori K."/>
        </authorList>
    </citation>
    <scope>NUCLEOTIDE SEQUENCE [LARGE SCALE GENOMIC DNA]</scope>
    <source>
        <strain evidence="4 5">CCM 7224</strain>
    </source>
</reference>